<dbReference type="Pfam" id="PF09693">
    <property type="entry name" value="Phage_XkdX"/>
    <property type="match status" value="1"/>
</dbReference>
<reference evidence="1" key="1">
    <citation type="submission" date="2019-10" db="EMBL/GenBank/DDBJ databases">
        <authorList>
            <person name="Irmler S."/>
            <person name="Berthoud H."/>
            <person name="Roetschi A."/>
            <person name="Arias E."/>
            <person name="Shani N."/>
            <person name="Wuethrich D."/>
            <person name="Bruggmann R."/>
        </authorList>
    </citation>
    <scope>NUCLEOTIDE SEQUENCE</scope>
    <source>
        <strain evidence="1">FAM13073</strain>
    </source>
</reference>
<dbReference type="Proteomes" id="UP000743107">
    <property type="component" value="Unassembled WGS sequence"/>
</dbReference>
<dbReference type="InterPro" id="IPR010022">
    <property type="entry name" value="XkdX"/>
</dbReference>
<evidence type="ECO:0000313" key="3">
    <source>
        <dbReference type="Proteomes" id="UP000472573"/>
    </source>
</evidence>
<protein>
    <submittedName>
        <fullName evidence="2">XkdX family protein</fullName>
    </submittedName>
</protein>
<dbReference type="AlphaFoldDB" id="A0A6L5A498"/>
<proteinExistence type="predicted"/>
<evidence type="ECO:0000313" key="2">
    <source>
        <dbReference type="EMBL" id="MBF7126453.1"/>
    </source>
</evidence>
<dbReference type="EMBL" id="JADOFV010000001">
    <property type="protein sequence ID" value="MBF7126453.1"/>
    <property type="molecule type" value="Genomic_DNA"/>
</dbReference>
<dbReference type="NCBIfam" id="TIGR01669">
    <property type="entry name" value="phage_XkdX"/>
    <property type="match status" value="1"/>
</dbReference>
<sequence>MTTFEQCKIFWSWGNHELDYYQIYVQLGQINADQYKDITGEVYVAPTQ</sequence>
<organism evidence="2 4">
    <name type="scientific">Pediococcus pentosaceus</name>
    <dbReference type="NCBI Taxonomy" id="1255"/>
    <lineage>
        <taxon>Bacteria</taxon>
        <taxon>Bacillati</taxon>
        <taxon>Bacillota</taxon>
        <taxon>Bacilli</taxon>
        <taxon>Lactobacillales</taxon>
        <taxon>Lactobacillaceae</taxon>
        <taxon>Pediococcus</taxon>
    </lineage>
</organism>
<dbReference type="Proteomes" id="UP000472573">
    <property type="component" value="Unassembled WGS sequence"/>
</dbReference>
<gene>
    <name evidence="1" type="ORF">GBO79_01835</name>
    <name evidence="2" type="ORF">ITQ97_01190</name>
</gene>
<dbReference type="EMBL" id="WENB01000001">
    <property type="protein sequence ID" value="KAF0415084.1"/>
    <property type="molecule type" value="Genomic_DNA"/>
</dbReference>
<reference evidence="3" key="3">
    <citation type="submission" date="2020-03" db="EMBL/GenBank/DDBJ databases">
        <title>SpeciesPrimer: A bioinformatics pipeline dedicated to the design of qPCR primers for the quantification of bacterial species.</title>
        <authorList>
            <person name="Dreier M."/>
            <person name="Berthoud H."/>
            <person name="Shani N."/>
            <person name="Wechsler D."/>
            <person name="Junier P."/>
        </authorList>
    </citation>
    <scope>NUCLEOTIDE SEQUENCE [LARGE SCALE GENOMIC DNA]</scope>
    <source>
        <strain evidence="3">FAM13073</strain>
    </source>
</reference>
<reference evidence="2" key="4">
    <citation type="submission" date="2020-11" db="EMBL/GenBank/DDBJ databases">
        <title>Antibiotic susceptibility profiles of Pediococcus pentosaceus from various origins and their implications for the safety assessment of strains with food-technology applications.</title>
        <authorList>
            <person name="Shani N."/>
            <person name="Oberhaensli S."/>
            <person name="Arias E."/>
        </authorList>
    </citation>
    <scope>NUCLEOTIDE SEQUENCE</scope>
    <source>
        <strain evidence="2">FAM 19164</strain>
    </source>
</reference>
<keyword evidence="3" id="KW-1185">Reference proteome</keyword>
<evidence type="ECO:0000313" key="1">
    <source>
        <dbReference type="EMBL" id="KAF0415084.1"/>
    </source>
</evidence>
<name>A0A6L5A498_PEDPE</name>
<evidence type="ECO:0000313" key="4">
    <source>
        <dbReference type="Proteomes" id="UP000743107"/>
    </source>
</evidence>
<dbReference type="RefSeq" id="WP_159251202.1">
    <property type="nucleotide sequence ID" value="NZ_JABJXG010000012.1"/>
</dbReference>
<reference evidence="1" key="2">
    <citation type="submission" date="2019-12" db="EMBL/GenBank/DDBJ databases">
        <title>SpeciesPrimer: A bioinformatics pipeline dedicated to the design of qPCR primers for the quantification of bacterial species.</title>
        <authorList>
            <person name="Dreier M."/>
            <person name="Berthoud H."/>
            <person name="Shani N."/>
            <person name="Wechsler D."/>
            <person name="Junier P."/>
        </authorList>
    </citation>
    <scope>NUCLEOTIDE SEQUENCE</scope>
    <source>
        <strain evidence="1">FAM13073</strain>
    </source>
</reference>
<comment type="caution">
    <text evidence="2">The sequence shown here is derived from an EMBL/GenBank/DDBJ whole genome shotgun (WGS) entry which is preliminary data.</text>
</comment>
<accession>A0A6L5A498</accession>